<feature type="compositionally biased region" description="Low complexity" evidence="1">
    <location>
        <begin position="61"/>
        <end position="71"/>
    </location>
</feature>
<feature type="compositionally biased region" description="Polar residues" evidence="1">
    <location>
        <begin position="1"/>
        <end position="25"/>
    </location>
</feature>
<gene>
    <name evidence="2" type="ORF">ALECFALPRED_006423</name>
</gene>
<dbReference type="AlphaFoldDB" id="A0A8H3IBN3"/>
<sequence length="300" mass="31753">MSSPPDTSLHSTTDTDANINTKNVPSSLSLDSSLPASRGDISSNGAMQRDSSDDDVRPGNTPTTAETTTRTALQIAEERHARQIQELEENHSQDLEALRRDLERDHELEIVELKSALYAAHKRDLLQLKEERERGLEHLKTFFSVAGAREESTVCSPTPSPTELMGELCSTCTAARMEARGGPNPASTAAASSTAPTTTSLPTSPEIPTGTNTAPSSPDTLTGPAAPHVHFLTTGITAADAKRAIEAKKAAGEGARAGRSRHEFGDKWVKNAMKVVVKVREGGPGGEGEKPEGKGKGKGV</sequence>
<reference evidence="2" key="1">
    <citation type="submission" date="2021-03" db="EMBL/GenBank/DDBJ databases">
        <authorList>
            <person name="Tagirdzhanova G."/>
        </authorList>
    </citation>
    <scope>NUCLEOTIDE SEQUENCE</scope>
</reference>
<dbReference type="OrthoDB" id="10434969at2759"/>
<evidence type="ECO:0000313" key="2">
    <source>
        <dbReference type="EMBL" id="CAF9910220.1"/>
    </source>
</evidence>
<feature type="compositionally biased region" description="Low complexity" evidence="1">
    <location>
        <begin position="185"/>
        <end position="209"/>
    </location>
</feature>
<comment type="caution">
    <text evidence="2">The sequence shown here is derived from an EMBL/GenBank/DDBJ whole genome shotgun (WGS) entry which is preliminary data.</text>
</comment>
<evidence type="ECO:0000256" key="1">
    <source>
        <dbReference type="SAM" id="MobiDB-lite"/>
    </source>
</evidence>
<name>A0A8H3IBN3_9LECA</name>
<feature type="region of interest" description="Disordered" evidence="1">
    <location>
        <begin position="179"/>
        <end position="227"/>
    </location>
</feature>
<protein>
    <submittedName>
        <fullName evidence="2">Uncharacterized protein</fullName>
    </submittedName>
</protein>
<dbReference type="Proteomes" id="UP000664203">
    <property type="component" value="Unassembled WGS sequence"/>
</dbReference>
<feature type="compositionally biased region" description="Basic and acidic residues" evidence="1">
    <location>
        <begin position="287"/>
        <end position="300"/>
    </location>
</feature>
<evidence type="ECO:0000313" key="3">
    <source>
        <dbReference type="Proteomes" id="UP000664203"/>
    </source>
</evidence>
<feature type="compositionally biased region" description="Polar residues" evidence="1">
    <location>
        <begin position="210"/>
        <end position="220"/>
    </location>
</feature>
<dbReference type="EMBL" id="CAJPDR010000041">
    <property type="protein sequence ID" value="CAF9910220.1"/>
    <property type="molecule type" value="Genomic_DNA"/>
</dbReference>
<proteinExistence type="predicted"/>
<organism evidence="2 3">
    <name type="scientific">Alectoria fallacina</name>
    <dbReference type="NCBI Taxonomy" id="1903189"/>
    <lineage>
        <taxon>Eukaryota</taxon>
        <taxon>Fungi</taxon>
        <taxon>Dikarya</taxon>
        <taxon>Ascomycota</taxon>
        <taxon>Pezizomycotina</taxon>
        <taxon>Lecanoromycetes</taxon>
        <taxon>OSLEUM clade</taxon>
        <taxon>Lecanoromycetidae</taxon>
        <taxon>Lecanorales</taxon>
        <taxon>Lecanorineae</taxon>
        <taxon>Parmeliaceae</taxon>
        <taxon>Alectoria</taxon>
    </lineage>
</organism>
<feature type="region of interest" description="Disordered" evidence="1">
    <location>
        <begin position="1"/>
        <end position="72"/>
    </location>
</feature>
<accession>A0A8H3IBN3</accession>
<keyword evidence="3" id="KW-1185">Reference proteome</keyword>
<feature type="region of interest" description="Disordered" evidence="1">
    <location>
        <begin position="279"/>
        <end position="300"/>
    </location>
</feature>